<dbReference type="EMBL" id="JAMQPL010000007">
    <property type="protein sequence ID" value="MCW7531449.1"/>
    <property type="molecule type" value="Genomic_DNA"/>
</dbReference>
<organism evidence="2 3">
    <name type="scientific">Leptospira soteropolitanensis</name>
    <dbReference type="NCBI Taxonomy" id="2950025"/>
    <lineage>
        <taxon>Bacteria</taxon>
        <taxon>Pseudomonadati</taxon>
        <taxon>Spirochaetota</taxon>
        <taxon>Spirochaetia</taxon>
        <taxon>Leptospirales</taxon>
        <taxon>Leptospiraceae</taxon>
        <taxon>Leptospira</taxon>
    </lineage>
</organism>
<dbReference type="EMBL" id="JAMQPM010000007">
    <property type="protein sequence ID" value="MCW7527595.1"/>
    <property type="molecule type" value="Genomic_DNA"/>
</dbReference>
<gene>
    <name evidence="1" type="ORF">ND861_14650</name>
    <name evidence="2" type="ORF">ND862_14600</name>
</gene>
<dbReference type="AlphaFoldDB" id="A0AAW5VJY4"/>
<proteinExistence type="predicted"/>
<reference evidence="2 4" key="1">
    <citation type="submission" date="2022-06" db="EMBL/GenBank/DDBJ databases">
        <title>Leptospira isolates from biofilms formed at urban environments.</title>
        <authorList>
            <person name="Ribeiro P.S."/>
            <person name="Sousa T."/>
            <person name="Carvalho N."/>
            <person name="Aburjaile F."/>
            <person name="Neves F."/>
            <person name="Oliveira D."/>
            <person name="Blanco L."/>
            <person name="Lima J."/>
            <person name="Costa F."/>
            <person name="Brenig B."/>
            <person name="Soares S."/>
            <person name="Ramos R."/>
            <person name="Goes-Neto A."/>
            <person name="Matiuzzi M."/>
            <person name="Azevedo V."/>
            <person name="Ristow P."/>
        </authorList>
    </citation>
    <scope>NUCLEOTIDE SEQUENCE</scope>
    <source>
        <strain evidence="1 4">VSF19</strain>
        <strain evidence="2">VSF20</strain>
    </source>
</reference>
<evidence type="ECO:0000313" key="2">
    <source>
        <dbReference type="EMBL" id="MCW7531449.1"/>
    </source>
</evidence>
<protein>
    <submittedName>
        <fullName evidence="2">Uncharacterized protein</fullName>
    </submittedName>
</protein>
<accession>A0AAW5VJY4</accession>
<evidence type="ECO:0000313" key="1">
    <source>
        <dbReference type="EMBL" id="MCW7527595.1"/>
    </source>
</evidence>
<comment type="caution">
    <text evidence="2">The sequence shown here is derived from an EMBL/GenBank/DDBJ whole genome shotgun (WGS) entry which is preliminary data.</text>
</comment>
<evidence type="ECO:0000313" key="3">
    <source>
        <dbReference type="Proteomes" id="UP001208540"/>
    </source>
</evidence>
<keyword evidence="4" id="KW-1185">Reference proteome</keyword>
<name>A0AAW5VJY4_9LEPT</name>
<dbReference type="Proteomes" id="UP001208540">
    <property type="component" value="Unassembled WGS sequence"/>
</dbReference>
<dbReference type="RefSeq" id="WP_002989492.1">
    <property type="nucleotide sequence ID" value="NZ_JAMQPL010000007.1"/>
</dbReference>
<sequence length="54" mass="5947">MSGKVVKSSDLKDQLKQMQELTKKVTASKVSTNAYLAKTGIYTKSGHLKTAFKK</sequence>
<evidence type="ECO:0000313" key="4">
    <source>
        <dbReference type="Proteomes" id="UP001208912"/>
    </source>
</evidence>
<dbReference type="Proteomes" id="UP001208912">
    <property type="component" value="Unassembled WGS sequence"/>
</dbReference>